<evidence type="ECO:0008006" key="9">
    <source>
        <dbReference type="Google" id="ProtNLM"/>
    </source>
</evidence>
<accession>A0A2W5A3V2</accession>
<feature type="transmembrane region" description="Helical" evidence="6">
    <location>
        <begin position="98"/>
        <end position="115"/>
    </location>
</feature>
<evidence type="ECO:0000256" key="6">
    <source>
        <dbReference type="SAM" id="Phobius"/>
    </source>
</evidence>
<feature type="transmembrane region" description="Helical" evidence="6">
    <location>
        <begin position="21"/>
        <end position="42"/>
    </location>
</feature>
<dbReference type="Pfam" id="PF01943">
    <property type="entry name" value="Polysacc_synt"/>
    <property type="match status" value="1"/>
</dbReference>
<evidence type="ECO:0000256" key="3">
    <source>
        <dbReference type="ARBA" id="ARBA00022692"/>
    </source>
</evidence>
<dbReference type="InterPro" id="IPR002797">
    <property type="entry name" value="Polysacc_synth"/>
</dbReference>
<feature type="transmembrane region" description="Helical" evidence="6">
    <location>
        <begin position="361"/>
        <end position="380"/>
    </location>
</feature>
<evidence type="ECO:0000313" key="7">
    <source>
        <dbReference type="EMBL" id="PZO87119.1"/>
    </source>
</evidence>
<evidence type="ECO:0000256" key="5">
    <source>
        <dbReference type="ARBA" id="ARBA00023136"/>
    </source>
</evidence>
<reference evidence="7 8" key="1">
    <citation type="submission" date="2017-08" db="EMBL/GenBank/DDBJ databases">
        <title>Infants hospitalized years apart are colonized by the same room-sourced microbial strains.</title>
        <authorList>
            <person name="Brooks B."/>
            <person name="Olm M.R."/>
            <person name="Firek B.A."/>
            <person name="Baker R."/>
            <person name="Thomas B.C."/>
            <person name="Morowitz M.J."/>
            <person name="Banfield J.F."/>
        </authorList>
    </citation>
    <scope>NUCLEOTIDE SEQUENCE [LARGE SCALE GENOMIC DNA]</scope>
    <source>
        <strain evidence="7">S2_018_000_R2_104</strain>
    </source>
</reference>
<feature type="transmembrane region" description="Helical" evidence="6">
    <location>
        <begin position="289"/>
        <end position="313"/>
    </location>
</feature>
<keyword evidence="3 6" id="KW-0812">Transmembrane</keyword>
<comment type="caution">
    <text evidence="7">The sequence shown here is derived from an EMBL/GenBank/DDBJ whole genome shotgun (WGS) entry which is preliminary data.</text>
</comment>
<feature type="transmembrane region" description="Helical" evidence="6">
    <location>
        <begin position="325"/>
        <end position="349"/>
    </location>
</feature>
<keyword evidence="5 6" id="KW-0472">Membrane</keyword>
<protein>
    <recommendedName>
        <fullName evidence="9">Polysaccharide biosynthesis protein C-terminal domain-containing protein</fullName>
    </recommendedName>
</protein>
<feature type="transmembrane region" description="Helical" evidence="6">
    <location>
        <begin position="158"/>
        <end position="175"/>
    </location>
</feature>
<gene>
    <name evidence="7" type="ORF">DI626_04730</name>
</gene>
<name>A0A2W5A3V2_9BACT</name>
<feature type="transmembrane region" description="Helical" evidence="6">
    <location>
        <begin position="181"/>
        <end position="202"/>
    </location>
</feature>
<evidence type="ECO:0000313" key="8">
    <source>
        <dbReference type="Proteomes" id="UP000249557"/>
    </source>
</evidence>
<keyword evidence="2" id="KW-1003">Cell membrane</keyword>
<dbReference type="EMBL" id="QFNK01000072">
    <property type="protein sequence ID" value="PZO87119.1"/>
    <property type="molecule type" value="Genomic_DNA"/>
</dbReference>
<keyword evidence="4 6" id="KW-1133">Transmembrane helix</keyword>
<evidence type="ECO:0000256" key="4">
    <source>
        <dbReference type="ARBA" id="ARBA00022989"/>
    </source>
</evidence>
<dbReference type="InterPro" id="IPR050833">
    <property type="entry name" value="Poly_Biosynth_Transport"/>
</dbReference>
<dbReference type="PANTHER" id="PTHR30250:SF11">
    <property type="entry name" value="O-ANTIGEN TRANSPORTER-RELATED"/>
    <property type="match status" value="1"/>
</dbReference>
<dbReference type="Proteomes" id="UP000249557">
    <property type="component" value="Unassembled WGS sequence"/>
</dbReference>
<feature type="transmembrane region" description="Helical" evidence="6">
    <location>
        <begin position="121"/>
        <end position="138"/>
    </location>
</feature>
<comment type="subcellular location">
    <subcellularLocation>
        <location evidence="1">Cell membrane</location>
        <topology evidence="1">Multi-pass membrane protein</topology>
    </subcellularLocation>
</comment>
<dbReference type="GO" id="GO:0005886">
    <property type="term" value="C:plasma membrane"/>
    <property type="evidence" value="ECO:0007669"/>
    <property type="project" value="UniProtKB-SubCell"/>
</dbReference>
<sequence>MLLTNKIKGKILANINLLEGVALNFGFKVFQIFLGLTTTYFIVRSLSSENYGNYNYILTVVSLLSVFSLPGMSNAITQSIARGYYGTYTKALSKSFKSSLLGSFALGSLSFFFFLKGEETISFGLIIASFFFPFSHGLDKWKAHLLGEEKYRRNSILGFSNITITAIFIVALCLIKPGETIYLLIAIWLVPSIQNIIQNILIRKNKINKKIEEGNISYGIKTSFYAAIGAIAINIDKLLIFHFLSPEALAAFVVAQKIPELIKSGIQDIGQILLPKFSRHEILKKKIITFFKVFSFTLGGFILVFSFTIYPYIFSLIFGDNYQEAVVFSQILMVSVAIANAATLKVWFINSKLDARSYRDVILISSVGRIILSFCLVPIYGIWGAVASAFAQRIFSAIAIDVLLKKRFSLEE</sequence>
<proteinExistence type="predicted"/>
<feature type="transmembrane region" description="Helical" evidence="6">
    <location>
        <begin position="54"/>
        <end position="77"/>
    </location>
</feature>
<evidence type="ECO:0000256" key="1">
    <source>
        <dbReference type="ARBA" id="ARBA00004651"/>
    </source>
</evidence>
<dbReference type="AlphaFoldDB" id="A0A2W5A3V2"/>
<organism evidence="7 8">
    <name type="scientific">Micavibrio aeruginosavorus</name>
    <dbReference type="NCBI Taxonomy" id="349221"/>
    <lineage>
        <taxon>Bacteria</taxon>
        <taxon>Pseudomonadati</taxon>
        <taxon>Bdellovibrionota</taxon>
        <taxon>Bdellovibrionia</taxon>
        <taxon>Bdellovibrionales</taxon>
        <taxon>Pseudobdellovibrionaceae</taxon>
        <taxon>Micavibrio</taxon>
    </lineage>
</organism>
<evidence type="ECO:0000256" key="2">
    <source>
        <dbReference type="ARBA" id="ARBA00022475"/>
    </source>
</evidence>
<dbReference type="PANTHER" id="PTHR30250">
    <property type="entry name" value="PST FAMILY PREDICTED COLANIC ACID TRANSPORTER"/>
    <property type="match status" value="1"/>
</dbReference>